<evidence type="ECO:0000256" key="1">
    <source>
        <dbReference type="SAM" id="MobiDB-lite"/>
    </source>
</evidence>
<feature type="region of interest" description="Disordered" evidence="1">
    <location>
        <begin position="115"/>
        <end position="137"/>
    </location>
</feature>
<accession>A0A4P7NFV0</accession>
<organism evidence="2 3">
    <name type="scientific">Pyricularia oryzae</name>
    <name type="common">Rice blast fungus</name>
    <name type="synonym">Magnaporthe oryzae</name>
    <dbReference type="NCBI Taxonomy" id="318829"/>
    <lineage>
        <taxon>Eukaryota</taxon>
        <taxon>Fungi</taxon>
        <taxon>Dikarya</taxon>
        <taxon>Ascomycota</taxon>
        <taxon>Pezizomycotina</taxon>
        <taxon>Sordariomycetes</taxon>
        <taxon>Sordariomycetidae</taxon>
        <taxon>Magnaporthales</taxon>
        <taxon>Pyriculariaceae</taxon>
        <taxon>Pyricularia</taxon>
    </lineage>
</organism>
<dbReference type="AlphaFoldDB" id="A0A4P7NFV0"/>
<sequence length="137" mass="14771">MKSSLAAPMLAHARLRVAEWVSGPANVVWVLLAQASSQCHKPLDLSSGELERGMWVLLLAAFAYADDMGIPASCLEELPTRTQLLARGRGWESLVTCVGAVRRATPNGRKKDYIWQQRSDSSGLGPNSGAVSSPETH</sequence>
<dbReference type="EMBL" id="CP034207">
    <property type="protein sequence ID" value="QBZ60784.1"/>
    <property type="molecule type" value="Genomic_DNA"/>
</dbReference>
<reference evidence="2 3" key="1">
    <citation type="journal article" date="2019" name="Mol. Biol. Evol.">
        <title>Blast fungal genomes show frequent chromosomal changes, gene gains and losses, and effector gene turnover.</title>
        <authorList>
            <person name="Gomez Luciano L.B."/>
            <person name="Jason Tsai I."/>
            <person name="Chuma I."/>
            <person name="Tosa Y."/>
            <person name="Chen Y.H."/>
            <person name="Li J.Y."/>
            <person name="Li M.Y."/>
            <person name="Jade Lu M.Y."/>
            <person name="Nakayashiki H."/>
            <person name="Li W.H."/>
        </authorList>
    </citation>
    <scope>NUCLEOTIDE SEQUENCE [LARGE SCALE GENOMIC DNA]</scope>
    <source>
        <strain evidence="2">MZ5-1-6</strain>
    </source>
</reference>
<evidence type="ECO:0000313" key="2">
    <source>
        <dbReference type="EMBL" id="QBZ60784.1"/>
    </source>
</evidence>
<dbReference type="Proteomes" id="UP000294847">
    <property type="component" value="Chromosome 4"/>
</dbReference>
<gene>
    <name evidence="2" type="ORF">PoMZ_07726</name>
</gene>
<evidence type="ECO:0000313" key="3">
    <source>
        <dbReference type="Proteomes" id="UP000294847"/>
    </source>
</evidence>
<feature type="compositionally biased region" description="Polar residues" evidence="1">
    <location>
        <begin position="116"/>
        <end position="137"/>
    </location>
</feature>
<proteinExistence type="predicted"/>
<name>A0A4P7NFV0_PYROR</name>
<protein>
    <submittedName>
        <fullName evidence="2">Uncharacterized protein</fullName>
    </submittedName>
</protein>